<keyword evidence="2" id="KW-0812">Transmembrane</keyword>
<evidence type="ECO:0000313" key="4">
    <source>
        <dbReference type="EMBL" id="STY28942.1"/>
    </source>
</evidence>
<dbReference type="RefSeq" id="WP_031567442.1">
    <property type="nucleotide sequence ID" value="NZ_CAAAIS010000008.1"/>
</dbReference>
<name>A0A378LSX5_9GAMM</name>
<dbReference type="OrthoDB" id="9785187at2"/>
<dbReference type="GO" id="GO:0015562">
    <property type="term" value="F:efflux transmembrane transporter activity"/>
    <property type="evidence" value="ECO:0007669"/>
    <property type="project" value="TreeGrafter"/>
</dbReference>
<dbReference type="EMBL" id="UGPB01000001">
    <property type="protein sequence ID" value="STY28942.1"/>
    <property type="molecule type" value="Genomic_DNA"/>
</dbReference>
<gene>
    <name evidence="4" type="ORF">NCTC11532_01119</name>
</gene>
<evidence type="ECO:0000256" key="2">
    <source>
        <dbReference type="SAM" id="Phobius"/>
    </source>
</evidence>
<keyword evidence="2" id="KW-0472">Membrane</keyword>
<evidence type="ECO:0000313" key="5">
    <source>
        <dbReference type="Proteomes" id="UP000255297"/>
    </source>
</evidence>
<feature type="coiled-coil region" evidence="1">
    <location>
        <begin position="104"/>
        <end position="182"/>
    </location>
</feature>
<dbReference type="AlphaFoldDB" id="A0A378LSX5"/>
<dbReference type="Gene3D" id="2.40.30.170">
    <property type="match status" value="1"/>
</dbReference>
<keyword evidence="5" id="KW-1185">Reference proteome</keyword>
<dbReference type="PANTHER" id="PTHR30469">
    <property type="entry name" value="MULTIDRUG RESISTANCE PROTEIN MDTA"/>
    <property type="match status" value="1"/>
</dbReference>
<dbReference type="STRING" id="1122170.GCA_000701265_01900"/>
<organism evidence="4 5">
    <name type="scientific">Legionella wadsworthii</name>
    <dbReference type="NCBI Taxonomy" id="28088"/>
    <lineage>
        <taxon>Bacteria</taxon>
        <taxon>Pseudomonadati</taxon>
        <taxon>Pseudomonadota</taxon>
        <taxon>Gammaproteobacteria</taxon>
        <taxon>Legionellales</taxon>
        <taxon>Legionellaceae</taxon>
        <taxon>Legionella</taxon>
    </lineage>
</organism>
<reference evidence="4 5" key="1">
    <citation type="submission" date="2018-06" db="EMBL/GenBank/DDBJ databases">
        <authorList>
            <consortium name="Pathogen Informatics"/>
            <person name="Doyle S."/>
        </authorList>
    </citation>
    <scope>NUCLEOTIDE SEQUENCE [LARGE SCALE GENOMIC DNA]</scope>
    <source>
        <strain evidence="4 5">NCTC11532</strain>
    </source>
</reference>
<evidence type="ECO:0000259" key="3">
    <source>
        <dbReference type="Pfam" id="PF25973"/>
    </source>
</evidence>
<keyword evidence="1" id="KW-0175">Coiled coil</keyword>
<feature type="domain" description="CzcB-like barrel-sandwich hybrid" evidence="3">
    <location>
        <begin position="57"/>
        <end position="211"/>
    </location>
</feature>
<evidence type="ECO:0000256" key="1">
    <source>
        <dbReference type="SAM" id="Coils"/>
    </source>
</evidence>
<sequence length="295" mass="33128">MNRKILIISFTTIVVAGFSFPFLWQHRMAIHQIQSSQIIDSKDEIIAPAIIDAGNDMTHVSTIQSGIIKNVNVSVGQMIKKGEVLFSLDDTVGQYNVTVSQIALKQSENNYNLQKINLKHAEAQLKRLRSIDKRAINQADLREKAYEIKMGAIKMEQLKQELESAQANLNNAELALKQFMVTAPKDGIVLQINAHVDEYIGAGSQVVLLGDAQKVLVRVSIEERDSKKFSPEASVYLAGEDLNIPLTFIELDRYIITNERLNARVQEALYFFNRSDYPNITAGRQFDAHIAVKKA</sequence>
<dbReference type="Gene3D" id="1.10.287.470">
    <property type="entry name" value="Helix hairpin bin"/>
    <property type="match status" value="1"/>
</dbReference>
<feature type="transmembrane region" description="Helical" evidence="2">
    <location>
        <begin position="6"/>
        <end position="24"/>
    </location>
</feature>
<proteinExistence type="predicted"/>
<dbReference type="Gene3D" id="2.40.50.100">
    <property type="match status" value="1"/>
</dbReference>
<dbReference type="GO" id="GO:1990281">
    <property type="term" value="C:efflux pump complex"/>
    <property type="evidence" value="ECO:0007669"/>
    <property type="project" value="TreeGrafter"/>
</dbReference>
<dbReference type="Pfam" id="PF25973">
    <property type="entry name" value="BSH_CzcB"/>
    <property type="match status" value="1"/>
</dbReference>
<dbReference type="PANTHER" id="PTHR30469:SF33">
    <property type="entry name" value="SLR1207 PROTEIN"/>
    <property type="match status" value="1"/>
</dbReference>
<keyword evidence="2" id="KW-1133">Transmembrane helix</keyword>
<accession>A0A378LSX5</accession>
<dbReference type="SUPFAM" id="SSF111369">
    <property type="entry name" value="HlyD-like secretion proteins"/>
    <property type="match status" value="1"/>
</dbReference>
<dbReference type="InterPro" id="IPR058647">
    <property type="entry name" value="BSH_CzcB-like"/>
</dbReference>
<dbReference type="Proteomes" id="UP000255297">
    <property type="component" value="Unassembled WGS sequence"/>
</dbReference>
<protein>
    <submittedName>
        <fullName evidence="4">Hemolysin D</fullName>
    </submittedName>
</protein>